<dbReference type="EMBL" id="JBJURJ010000017">
    <property type="protein sequence ID" value="MFM9331207.1"/>
    <property type="molecule type" value="Genomic_DNA"/>
</dbReference>
<keyword evidence="2" id="KW-1185">Reference proteome</keyword>
<evidence type="ECO:0000313" key="2">
    <source>
        <dbReference type="Proteomes" id="UP001631969"/>
    </source>
</evidence>
<gene>
    <name evidence="1" type="ORF">ACI1P1_23205</name>
</gene>
<protein>
    <submittedName>
        <fullName evidence="1">HAD hydrolase-like protein</fullName>
    </submittedName>
</protein>
<organism evidence="1 2">
    <name type="scientific">Paenibacillus mesotrionivorans</name>
    <dbReference type="NCBI Taxonomy" id="3160968"/>
    <lineage>
        <taxon>Bacteria</taxon>
        <taxon>Bacillati</taxon>
        <taxon>Bacillota</taxon>
        <taxon>Bacilli</taxon>
        <taxon>Bacillales</taxon>
        <taxon>Paenibacillaceae</taxon>
        <taxon>Paenibacillus</taxon>
    </lineage>
</organism>
<comment type="caution">
    <text evidence="1">The sequence shown here is derived from an EMBL/GenBank/DDBJ whole genome shotgun (WGS) entry which is preliminary data.</text>
</comment>
<reference evidence="1" key="1">
    <citation type="submission" date="2024-12" db="EMBL/GenBank/DDBJ databases">
        <authorList>
            <person name="Wu N."/>
        </authorList>
    </citation>
    <scope>NUCLEOTIDE SEQUENCE</scope>
    <source>
        <strain evidence="1">P15</strain>
    </source>
</reference>
<name>A0ACC7P3H2_9BACL</name>
<sequence>MSSSRYSTVLFDLDGTLTDPKIGITKGVQYALAKAQIVVDDLDSLECFIGPPLAVSFREFYGFSDADAHAAVAAYREYYSVTGLYENLLYGGIQELLELLRAQGRKLIVATSKPTVFSKTVVEHFGIASFFDEIVGSNLDGTLSEKGEIIAHILKQHQLDPETTVMIGDRKFDIIGAQANVVDSIAVGYGYGSGTELLAAQPTHFAGTVDELRAFFAEGKEGR</sequence>
<evidence type="ECO:0000313" key="1">
    <source>
        <dbReference type="EMBL" id="MFM9331207.1"/>
    </source>
</evidence>
<dbReference type="Proteomes" id="UP001631969">
    <property type="component" value="Unassembled WGS sequence"/>
</dbReference>
<accession>A0ACC7P3H2</accession>
<proteinExistence type="predicted"/>